<comment type="similarity">
    <text evidence="2">Belongs to the glycosyltransferase 2 family.</text>
</comment>
<dbReference type="NCBIfam" id="TIGR03965">
    <property type="entry name" value="mycofact_glyco"/>
    <property type="match status" value="1"/>
</dbReference>
<organism evidence="6 7">
    <name type="scientific">Streptomyces vulcanius</name>
    <dbReference type="NCBI Taxonomy" id="1441876"/>
    <lineage>
        <taxon>Bacteria</taxon>
        <taxon>Bacillati</taxon>
        <taxon>Actinomycetota</taxon>
        <taxon>Actinomycetes</taxon>
        <taxon>Kitasatosporales</taxon>
        <taxon>Streptomycetaceae</taxon>
        <taxon>Streptomyces</taxon>
    </lineage>
</organism>
<evidence type="ECO:0000256" key="1">
    <source>
        <dbReference type="ARBA" id="ARBA00004776"/>
    </source>
</evidence>
<sequence>MTLPVGFVVELDRHTRVIDGGRALLGGFPTRLLRLTPRARRLLVDRTLPVRDAASALLADRLLDTGMAHPVAGSLPLPADPRCTVVVPVRDRPRQLDRLLRSIGTDHPVIVVDDASRHPVAVAAVAARHGARLVALAVNLGPAGARNAGLRLVTTPYVVFADSDIVLDPDTVPTLLRHFADPRVAMAVPRITGLPAAATTWIERYENARSSLDLGAHPAPVRPGTPVSWASSACVVARVDALGDGFDARMTVGEDVDLCWRLFEAGRRVRYEPAVRAAHEHRVRVRDWFLRKAVYGTGAQPLAERHPEFIAPAVLAPWSTAFAAALLAQRRWSAPVAAAVLGVVTVRIARKLDGTRHPYRLAVRLTGNGALATLTQTSALLTRHWWPLTAVGCTVSRRMRRATAVAALADIALEYRRDRTPLDPLRYGVARRLDDLAYGAGVWLSALKGRSTTALRPRVTR</sequence>
<dbReference type="InterPro" id="IPR001173">
    <property type="entry name" value="Glyco_trans_2-like"/>
</dbReference>
<evidence type="ECO:0000313" key="6">
    <source>
        <dbReference type="EMBL" id="MFC4499442.1"/>
    </source>
</evidence>
<dbReference type="SUPFAM" id="SSF53448">
    <property type="entry name" value="Nucleotide-diphospho-sugar transferases"/>
    <property type="match status" value="1"/>
</dbReference>
<dbReference type="InterPro" id="IPR029044">
    <property type="entry name" value="Nucleotide-diphossugar_trans"/>
</dbReference>
<comment type="pathway">
    <text evidence="1">Cell wall biogenesis; cell wall polysaccharide biosynthesis.</text>
</comment>
<dbReference type="Pfam" id="PF00535">
    <property type="entry name" value="Glycos_transf_2"/>
    <property type="match status" value="1"/>
</dbReference>
<feature type="domain" description="Glycosyltransferase 2-like" evidence="5">
    <location>
        <begin position="84"/>
        <end position="202"/>
    </location>
</feature>
<comment type="caution">
    <text evidence="6">The sequence shown here is derived from an EMBL/GenBank/DDBJ whole genome shotgun (WGS) entry which is preliminary data.</text>
</comment>
<evidence type="ECO:0000256" key="2">
    <source>
        <dbReference type="ARBA" id="ARBA00006739"/>
    </source>
</evidence>
<proteinExistence type="inferred from homology"/>
<dbReference type="PANTHER" id="PTHR43179">
    <property type="entry name" value="RHAMNOSYLTRANSFERASE WBBL"/>
    <property type="match status" value="1"/>
</dbReference>
<evidence type="ECO:0000256" key="3">
    <source>
        <dbReference type="ARBA" id="ARBA00022676"/>
    </source>
</evidence>
<accession>A0ABV9AJ02</accession>
<dbReference type="RefSeq" id="WP_381169575.1">
    <property type="nucleotide sequence ID" value="NZ_JBHSFK010000004.1"/>
</dbReference>
<keyword evidence="4" id="KW-0808">Transferase</keyword>
<reference evidence="7" key="1">
    <citation type="journal article" date="2019" name="Int. J. Syst. Evol. Microbiol.">
        <title>The Global Catalogue of Microorganisms (GCM) 10K type strain sequencing project: providing services to taxonomists for standard genome sequencing and annotation.</title>
        <authorList>
            <consortium name="The Broad Institute Genomics Platform"/>
            <consortium name="The Broad Institute Genome Sequencing Center for Infectious Disease"/>
            <person name="Wu L."/>
            <person name="Ma J."/>
        </authorList>
    </citation>
    <scope>NUCLEOTIDE SEQUENCE [LARGE SCALE GENOMIC DNA]</scope>
    <source>
        <strain evidence="7">CGMCC 4.7177</strain>
    </source>
</reference>
<evidence type="ECO:0000256" key="4">
    <source>
        <dbReference type="ARBA" id="ARBA00022679"/>
    </source>
</evidence>
<dbReference type="PANTHER" id="PTHR43179:SF12">
    <property type="entry name" value="GALACTOFURANOSYLTRANSFERASE GLFT2"/>
    <property type="match status" value="1"/>
</dbReference>
<keyword evidence="3" id="KW-0328">Glycosyltransferase</keyword>
<evidence type="ECO:0000259" key="5">
    <source>
        <dbReference type="Pfam" id="PF00535"/>
    </source>
</evidence>
<dbReference type="InterPro" id="IPR023981">
    <property type="entry name" value="MftF"/>
</dbReference>
<evidence type="ECO:0000313" key="7">
    <source>
        <dbReference type="Proteomes" id="UP001595839"/>
    </source>
</evidence>
<keyword evidence="7" id="KW-1185">Reference proteome</keyword>
<protein>
    <submittedName>
        <fullName evidence="6">Mycofactocin biosynthesis glycosyltransferase MftF</fullName>
    </submittedName>
</protein>
<gene>
    <name evidence="6" type="primary">mftF</name>
    <name evidence="6" type="ORF">ACFPIH_07855</name>
</gene>
<dbReference type="EMBL" id="JBHSFK010000004">
    <property type="protein sequence ID" value="MFC4499442.1"/>
    <property type="molecule type" value="Genomic_DNA"/>
</dbReference>
<dbReference type="Proteomes" id="UP001595839">
    <property type="component" value="Unassembled WGS sequence"/>
</dbReference>
<name>A0ABV9AJ02_9ACTN</name>
<dbReference type="Gene3D" id="3.90.550.10">
    <property type="entry name" value="Spore Coat Polysaccharide Biosynthesis Protein SpsA, Chain A"/>
    <property type="match status" value="1"/>
</dbReference>